<accession>A0A9W4U3M9</accession>
<dbReference type="Gene3D" id="6.10.140.1230">
    <property type="match status" value="1"/>
</dbReference>
<dbReference type="Pfam" id="PF25880">
    <property type="entry name" value="WHD_CHMP7_1st"/>
    <property type="match status" value="1"/>
</dbReference>
<organism evidence="2 3">
    <name type="scientific">Periconia digitata</name>
    <dbReference type="NCBI Taxonomy" id="1303443"/>
    <lineage>
        <taxon>Eukaryota</taxon>
        <taxon>Fungi</taxon>
        <taxon>Dikarya</taxon>
        <taxon>Ascomycota</taxon>
        <taxon>Pezizomycotina</taxon>
        <taxon>Dothideomycetes</taxon>
        <taxon>Pleosporomycetidae</taxon>
        <taxon>Pleosporales</taxon>
        <taxon>Massarineae</taxon>
        <taxon>Periconiaceae</taxon>
        <taxon>Periconia</taxon>
    </lineage>
</organism>
<dbReference type="GO" id="GO:0032511">
    <property type="term" value="P:late endosome to vacuole transport via multivesicular body sorting pathway"/>
    <property type="evidence" value="ECO:0007669"/>
    <property type="project" value="TreeGrafter"/>
</dbReference>
<dbReference type="EMBL" id="CAOQHR010000001">
    <property type="protein sequence ID" value="CAI6227952.1"/>
    <property type="molecule type" value="Genomic_DNA"/>
</dbReference>
<keyword evidence="3" id="KW-1185">Reference proteome</keyword>
<sequence length="496" mass="55172">MKRKLLAEDDKGGGPAKKPSLIDRCGYRRKVLFGRVRDRSNAAALVRIPDTMAEQELTQFILANEEAFQSRGRLTSLYADFSSQIHTNPEGYQANLAVWRKALANAARAGVVPAPGSVRNHLTIHSNPDLARALQHNDHGMPTCLSAIIRDAIRKGDFVPLKEWQTSRVPIYKSSWIPTVSGVVQWGIHKLLGPLNSTKLPEVNLVVVKNVEDAAEQLMKHYKASYTSPADRVLTRSAFSKRFSKPLGYKSSLSSEDLDVLLTHLTRDRNEVSFDNETIKFKLETEATPLPISQEDTILARLRDSVERVHAEMSVLQLRIESCQAAAKEAVEAKQMIRAKTALRSRKLTESALSHRAKIVLQLEETYEKLQEGQIQVETVEVMKAGAAALKILHNKVGGAEGVQGVVDSVKEQMDMTNEINNIINETATPADEGEIDEEFEALERAEREKLEQQEAHKTAGRLAELDETSTSFSQLTVDQNEDAAEKVKKRTLVPA</sequence>
<proteinExistence type="predicted"/>
<comment type="caution">
    <text evidence="2">The sequence shown here is derived from an EMBL/GenBank/DDBJ whole genome shotgun (WGS) entry which is preliminary data.</text>
</comment>
<gene>
    <name evidence="2" type="ORF">PDIGIT_LOCUS102</name>
</gene>
<dbReference type="PANTHER" id="PTHR22761">
    <property type="entry name" value="CHARGED MULTIVESICULAR BODY PROTEIN"/>
    <property type="match status" value="1"/>
</dbReference>
<dbReference type="OrthoDB" id="10250120at2759"/>
<evidence type="ECO:0000313" key="2">
    <source>
        <dbReference type="EMBL" id="CAI6227952.1"/>
    </source>
</evidence>
<reference evidence="2" key="1">
    <citation type="submission" date="2023-01" db="EMBL/GenBank/DDBJ databases">
        <authorList>
            <person name="Van Ghelder C."/>
            <person name="Rancurel C."/>
        </authorList>
    </citation>
    <scope>NUCLEOTIDE SEQUENCE</scope>
    <source>
        <strain evidence="2">CNCM I-4278</strain>
    </source>
</reference>
<evidence type="ECO:0008006" key="4">
    <source>
        <dbReference type="Google" id="ProtNLM"/>
    </source>
</evidence>
<dbReference type="GO" id="GO:0006900">
    <property type="term" value="P:vesicle budding from membrane"/>
    <property type="evidence" value="ECO:0007669"/>
    <property type="project" value="TreeGrafter"/>
</dbReference>
<dbReference type="PANTHER" id="PTHR22761:SF18">
    <property type="entry name" value="SORTING PROTEIN SNF7 FAMILY PROTEIN, PUTATIVE (AFU_ORTHOLOGUE AFUA_2G16692)-RELATED"/>
    <property type="match status" value="1"/>
</dbReference>
<dbReference type="GO" id="GO:0009898">
    <property type="term" value="C:cytoplasmic side of plasma membrane"/>
    <property type="evidence" value="ECO:0007669"/>
    <property type="project" value="TreeGrafter"/>
</dbReference>
<dbReference type="InterPro" id="IPR005024">
    <property type="entry name" value="Snf7_fam"/>
</dbReference>
<dbReference type="GO" id="GO:0000815">
    <property type="term" value="C:ESCRT III complex"/>
    <property type="evidence" value="ECO:0007669"/>
    <property type="project" value="TreeGrafter"/>
</dbReference>
<protein>
    <recommendedName>
        <fullName evidence="4">SNF7 family protein</fullName>
    </recommendedName>
</protein>
<dbReference type="Proteomes" id="UP001152607">
    <property type="component" value="Unassembled WGS sequence"/>
</dbReference>
<dbReference type="AlphaFoldDB" id="A0A9W4U3M9"/>
<name>A0A9W4U3M9_9PLEO</name>
<feature type="compositionally biased region" description="Basic and acidic residues" evidence="1">
    <location>
        <begin position="1"/>
        <end position="12"/>
    </location>
</feature>
<feature type="region of interest" description="Disordered" evidence="1">
    <location>
        <begin position="1"/>
        <end position="20"/>
    </location>
</feature>
<dbReference type="Pfam" id="PF03357">
    <property type="entry name" value="Snf7"/>
    <property type="match status" value="1"/>
</dbReference>
<dbReference type="GO" id="GO:0005771">
    <property type="term" value="C:multivesicular body"/>
    <property type="evidence" value="ECO:0007669"/>
    <property type="project" value="TreeGrafter"/>
</dbReference>
<feature type="region of interest" description="Disordered" evidence="1">
    <location>
        <begin position="474"/>
        <end position="496"/>
    </location>
</feature>
<evidence type="ECO:0000256" key="1">
    <source>
        <dbReference type="SAM" id="MobiDB-lite"/>
    </source>
</evidence>
<evidence type="ECO:0000313" key="3">
    <source>
        <dbReference type="Proteomes" id="UP001152607"/>
    </source>
</evidence>